<dbReference type="Pfam" id="PF07859">
    <property type="entry name" value="Abhydrolase_3"/>
    <property type="match status" value="1"/>
</dbReference>
<dbReference type="GO" id="GO:0016787">
    <property type="term" value="F:hydrolase activity"/>
    <property type="evidence" value="ECO:0007669"/>
    <property type="project" value="UniProtKB-KW"/>
</dbReference>
<dbReference type="OrthoDB" id="408631at2759"/>
<gene>
    <name evidence="3" type="ORF">K432DRAFT_410225</name>
</gene>
<organism evidence="3 4">
    <name type="scientific">Lepidopterella palustris CBS 459.81</name>
    <dbReference type="NCBI Taxonomy" id="1314670"/>
    <lineage>
        <taxon>Eukaryota</taxon>
        <taxon>Fungi</taxon>
        <taxon>Dikarya</taxon>
        <taxon>Ascomycota</taxon>
        <taxon>Pezizomycotina</taxon>
        <taxon>Dothideomycetes</taxon>
        <taxon>Pleosporomycetidae</taxon>
        <taxon>Mytilinidiales</taxon>
        <taxon>Argynnaceae</taxon>
        <taxon>Lepidopterella</taxon>
    </lineage>
</organism>
<evidence type="ECO:0000256" key="1">
    <source>
        <dbReference type="ARBA" id="ARBA00022801"/>
    </source>
</evidence>
<dbReference type="Proteomes" id="UP000250266">
    <property type="component" value="Unassembled WGS sequence"/>
</dbReference>
<reference evidence="3 4" key="1">
    <citation type="journal article" date="2016" name="Nat. Commun.">
        <title>Ectomycorrhizal ecology is imprinted in the genome of the dominant symbiotic fungus Cenococcum geophilum.</title>
        <authorList>
            <consortium name="DOE Joint Genome Institute"/>
            <person name="Peter M."/>
            <person name="Kohler A."/>
            <person name="Ohm R.A."/>
            <person name="Kuo A."/>
            <person name="Krutzmann J."/>
            <person name="Morin E."/>
            <person name="Arend M."/>
            <person name="Barry K.W."/>
            <person name="Binder M."/>
            <person name="Choi C."/>
            <person name="Clum A."/>
            <person name="Copeland A."/>
            <person name="Grisel N."/>
            <person name="Haridas S."/>
            <person name="Kipfer T."/>
            <person name="LaButti K."/>
            <person name="Lindquist E."/>
            <person name="Lipzen A."/>
            <person name="Maire R."/>
            <person name="Meier B."/>
            <person name="Mihaltcheva S."/>
            <person name="Molinier V."/>
            <person name="Murat C."/>
            <person name="Poggeler S."/>
            <person name="Quandt C.A."/>
            <person name="Sperisen C."/>
            <person name="Tritt A."/>
            <person name="Tisserant E."/>
            <person name="Crous P.W."/>
            <person name="Henrissat B."/>
            <person name="Nehls U."/>
            <person name="Egli S."/>
            <person name="Spatafora J.W."/>
            <person name="Grigoriev I.V."/>
            <person name="Martin F.M."/>
        </authorList>
    </citation>
    <scope>NUCLEOTIDE SEQUENCE [LARGE SCALE GENOMIC DNA]</scope>
    <source>
        <strain evidence="3 4">CBS 459.81</strain>
    </source>
</reference>
<dbReference type="SUPFAM" id="SSF53474">
    <property type="entry name" value="alpha/beta-Hydrolases"/>
    <property type="match status" value="1"/>
</dbReference>
<dbReference type="Gene3D" id="3.40.50.1820">
    <property type="entry name" value="alpha/beta hydrolase"/>
    <property type="match status" value="1"/>
</dbReference>
<protein>
    <recommendedName>
        <fullName evidence="2">Alpha/beta hydrolase fold-3 domain-containing protein</fullName>
    </recommendedName>
</protein>
<evidence type="ECO:0000259" key="2">
    <source>
        <dbReference type="Pfam" id="PF07859"/>
    </source>
</evidence>
<keyword evidence="4" id="KW-1185">Reference proteome</keyword>
<dbReference type="InterPro" id="IPR013094">
    <property type="entry name" value="AB_hydrolase_3"/>
</dbReference>
<sequence>MPTDNWLEYAKIDPELEKILDGGPAPKLPANVPIIRKVISDRQAAVAATKPGPPEGVVEKEITITAQDGYEIPVRIHSPESSPAGGSPVVIIIHGGGFCTAGPDAEEGNCRDLVKEFGAVCVNVDYRLAPEHPFPIAIQDCWDVVKWTAANAAQTLKADPSQGFLVGGTSAGGNLAAVMGLAARDAKLSPPITGLALSVPNIVHHEAVPEKYKPLYQSYEQNKDAAILGQATMNFFWENYSPDTSSWLSSPLNHPDGLKGLPPTYIQVCGMDPLRDEALIFEKVLREESGVPTKLDIYPGVPHTFWVFWVNMAQAKKFKKDAVKGIGWLLGKE</sequence>
<feature type="domain" description="Alpha/beta hydrolase fold-3" evidence="2">
    <location>
        <begin position="90"/>
        <end position="306"/>
    </location>
</feature>
<evidence type="ECO:0000313" key="3">
    <source>
        <dbReference type="EMBL" id="OCK74006.1"/>
    </source>
</evidence>
<dbReference type="AlphaFoldDB" id="A0A8E2DYS6"/>
<accession>A0A8E2DYS6</accession>
<name>A0A8E2DYS6_9PEZI</name>
<dbReference type="PANTHER" id="PTHR48081:SF8">
    <property type="entry name" value="ALPHA_BETA HYDROLASE FOLD-3 DOMAIN-CONTAINING PROTEIN-RELATED"/>
    <property type="match status" value="1"/>
</dbReference>
<evidence type="ECO:0000313" key="4">
    <source>
        <dbReference type="Proteomes" id="UP000250266"/>
    </source>
</evidence>
<dbReference type="InterPro" id="IPR050300">
    <property type="entry name" value="GDXG_lipolytic_enzyme"/>
</dbReference>
<dbReference type="EMBL" id="KV745588">
    <property type="protein sequence ID" value="OCK74006.1"/>
    <property type="molecule type" value="Genomic_DNA"/>
</dbReference>
<dbReference type="PANTHER" id="PTHR48081">
    <property type="entry name" value="AB HYDROLASE SUPERFAMILY PROTEIN C4A8.06C"/>
    <property type="match status" value="1"/>
</dbReference>
<keyword evidence="1" id="KW-0378">Hydrolase</keyword>
<proteinExistence type="predicted"/>
<dbReference type="InterPro" id="IPR029058">
    <property type="entry name" value="AB_hydrolase_fold"/>
</dbReference>